<evidence type="ECO:0000256" key="1">
    <source>
        <dbReference type="SAM" id="SignalP"/>
    </source>
</evidence>
<keyword evidence="4" id="KW-1185">Reference proteome</keyword>
<gene>
    <name evidence="3" type="ORF">GCM10011316_33860</name>
</gene>
<evidence type="ECO:0000259" key="2">
    <source>
        <dbReference type="Pfam" id="PF00497"/>
    </source>
</evidence>
<keyword evidence="1" id="KW-0732">Signal</keyword>
<dbReference type="Proteomes" id="UP000605148">
    <property type="component" value="Unassembled WGS sequence"/>
</dbReference>
<feature type="domain" description="Solute-binding protein family 3/N-terminal" evidence="2">
    <location>
        <begin position="24"/>
        <end position="240"/>
    </location>
</feature>
<evidence type="ECO:0000313" key="4">
    <source>
        <dbReference type="Proteomes" id="UP000605148"/>
    </source>
</evidence>
<organism evidence="3 4">
    <name type="scientific">Roseibium aquae</name>
    <dbReference type="NCBI Taxonomy" id="1323746"/>
    <lineage>
        <taxon>Bacteria</taxon>
        <taxon>Pseudomonadati</taxon>
        <taxon>Pseudomonadota</taxon>
        <taxon>Alphaproteobacteria</taxon>
        <taxon>Hyphomicrobiales</taxon>
        <taxon>Stappiaceae</taxon>
        <taxon>Roseibium</taxon>
    </lineage>
</organism>
<name>A0A916X236_9HYPH</name>
<protein>
    <recommendedName>
        <fullName evidence="2">Solute-binding protein family 3/N-terminal domain-containing protein</fullName>
    </recommendedName>
</protein>
<feature type="chain" id="PRO_5036816590" description="Solute-binding protein family 3/N-terminal domain-containing protein" evidence="1">
    <location>
        <begin position="20"/>
        <end position="244"/>
    </location>
</feature>
<evidence type="ECO:0000313" key="3">
    <source>
        <dbReference type="EMBL" id="GGB59039.1"/>
    </source>
</evidence>
<dbReference type="PANTHER" id="PTHR38834:SF3">
    <property type="entry name" value="SOLUTE-BINDING PROTEIN FAMILY 3_N-TERMINAL DOMAIN-CONTAINING PROTEIN"/>
    <property type="match status" value="1"/>
</dbReference>
<proteinExistence type="predicted"/>
<accession>A0A916X236</accession>
<reference evidence="3" key="2">
    <citation type="submission" date="2020-09" db="EMBL/GenBank/DDBJ databases">
        <authorList>
            <person name="Sun Q."/>
            <person name="Zhou Y."/>
        </authorList>
    </citation>
    <scope>NUCLEOTIDE SEQUENCE</scope>
    <source>
        <strain evidence="3">CGMCC 1.12426</strain>
    </source>
</reference>
<feature type="signal peptide" evidence="1">
    <location>
        <begin position="1"/>
        <end position="19"/>
    </location>
</feature>
<dbReference type="Gene3D" id="3.40.190.10">
    <property type="entry name" value="Periplasmic binding protein-like II"/>
    <property type="match status" value="2"/>
</dbReference>
<dbReference type="EMBL" id="BMFA01000011">
    <property type="protein sequence ID" value="GGB59039.1"/>
    <property type="molecule type" value="Genomic_DNA"/>
</dbReference>
<dbReference type="SUPFAM" id="SSF53850">
    <property type="entry name" value="Periplasmic binding protein-like II"/>
    <property type="match status" value="1"/>
</dbReference>
<dbReference type="AlphaFoldDB" id="A0A916X236"/>
<dbReference type="InterPro" id="IPR001638">
    <property type="entry name" value="Solute-binding_3/MltF_N"/>
</dbReference>
<dbReference type="RefSeq" id="WP_172972110.1">
    <property type="nucleotide sequence ID" value="NZ_BMFA01000011.1"/>
</dbReference>
<sequence>MRILLAALLCCLSGLPAQAQALKVVTENFAPYNYEEGGIPKGLSTEVVQAALEAAGIEAQIEFYPWARSYLLAQTQKNTLIYSIARIPEREHLFKWVGHIAPYRTSLFKLSGRDDVSVTALEDAKAYSVGVTINDVSYQYLMGQGFPNVVVAETDLLNVRKLALARLDLAAFDEAQLLENMRLEAMTTDLFTMVHRIEALSGHLYMALQKDSDPDLLHRIRKGLEAIKSNGTYARILDRYQMAP</sequence>
<dbReference type="PANTHER" id="PTHR38834">
    <property type="entry name" value="PERIPLASMIC SUBSTRATE BINDING PROTEIN FAMILY 3"/>
    <property type="match status" value="1"/>
</dbReference>
<reference evidence="3" key="1">
    <citation type="journal article" date="2014" name="Int. J. Syst. Evol. Microbiol.">
        <title>Complete genome sequence of Corynebacterium casei LMG S-19264T (=DSM 44701T), isolated from a smear-ripened cheese.</title>
        <authorList>
            <consortium name="US DOE Joint Genome Institute (JGI-PGF)"/>
            <person name="Walter F."/>
            <person name="Albersmeier A."/>
            <person name="Kalinowski J."/>
            <person name="Ruckert C."/>
        </authorList>
    </citation>
    <scope>NUCLEOTIDE SEQUENCE</scope>
    <source>
        <strain evidence="3">CGMCC 1.12426</strain>
    </source>
</reference>
<dbReference type="Pfam" id="PF00497">
    <property type="entry name" value="SBP_bac_3"/>
    <property type="match status" value="1"/>
</dbReference>
<comment type="caution">
    <text evidence="3">The sequence shown here is derived from an EMBL/GenBank/DDBJ whole genome shotgun (WGS) entry which is preliminary data.</text>
</comment>